<evidence type="ECO:0000313" key="4">
    <source>
        <dbReference type="EMBL" id="PWA60496.1"/>
    </source>
</evidence>
<dbReference type="EMBL" id="PKPP01005339">
    <property type="protein sequence ID" value="PWA60496.1"/>
    <property type="molecule type" value="Genomic_DNA"/>
</dbReference>
<feature type="compositionally biased region" description="Low complexity" evidence="1">
    <location>
        <begin position="212"/>
        <end position="224"/>
    </location>
</feature>
<dbReference type="OrthoDB" id="1922230at2759"/>
<dbReference type="AlphaFoldDB" id="A0A2U1MH15"/>
<keyword evidence="5" id="KW-1185">Reference proteome</keyword>
<dbReference type="PROSITE" id="PS51485">
    <property type="entry name" value="PHYTOCYANIN"/>
    <property type="match status" value="1"/>
</dbReference>
<dbReference type="Gene3D" id="2.60.40.420">
    <property type="entry name" value="Cupredoxins - blue copper proteins"/>
    <property type="match status" value="1"/>
</dbReference>
<dbReference type="Pfam" id="PF02298">
    <property type="entry name" value="Cu_bind_like"/>
    <property type="match status" value="1"/>
</dbReference>
<evidence type="ECO:0000313" key="5">
    <source>
        <dbReference type="Proteomes" id="UP000245207"/>
    </source>
</evidence>
<feature type="chain" id="PRO_5015470008" evidence="2">
    <location>
        <begin position="23"/>
        <end position="236"/>
    </location>
</feature>
<reference evidence="4 5" key="1">
    <citation type="journal article" date="2018" name="Mol. Plant">
        <title>The genome of Artemisia annua provides insight into the evolution of Asteraceae family and artemisinin biosynthesis.</title>
        <authorList>
            <person name="Shen Q."/>
            <person name="Zhang L."/>
            <person name="Liao Z."/>
            <person name="Wang S."/>
            <person name="Yan T."/>
            <person name="Shi P."/>
            <person name="Liu M."/>
            <person name="Fu X."/>
            <person name="Pan Q."/>
            <person name="Wang Y."/>
            <person name="Lv Z."/>
            <person name="Lu X."/>
            <person name="Zhang F."/>
            <person name="Jiang W."/>
            <person name="Ma Y."/>
            <person name="Chen M."/>
            <person name="Hao X."/>
            <person name="Li L."/>
            <person name="Tang Y."/>
            <person name="Lv G."/>
            <person name="Zhou Y."/>
            <person name="Sun X."/>
            <person name="Brodelius P.E."/>
            <person name="Rose J.K.C."/>
            <person name="Tang K."/>
        </authorList>
    </citation>
    <scope>NUCLEOTIDE SEQUENCE [LARGE SCALE GENOMIC DNA]</scope>
    <source>
        <strain evidence="5">cv. Huhao1</strain>
        <tissue evidence="4">Leaf</tissue>
    </source>
</reference>
<protein>
    <submittedName>
        <fullName evidence="4">Early nodulin-like protein 9</fullName>
    </submittedName>
</protein>
<feature type="domain" description="Phytocyanin" evidence="3">
    <location>
        <begin position="1"/>
        <end position="113"/>
    </location>
</feature>
<feature type="region of interest" description="Disordered" evidence="1">
    <location>
        <begin position="115"/>
        <end position="236"/>
    </location>
</feature>
<feature type="signal peptide" evidence="2">
    <location>
        <begin position="1"/>
        <end position="22"/>
    </location>
</feature>
<dbReference type="SUPFAM" id="SSF49503">
    <property type="entry name" value="Cupredoxins"/>
    <property type="match status" value="1"/>
</dbReference>
<comment type="caution">
    <text evidence="4">The sequence shown here is derived from an EMBL/GenBank/DDBJ whole genome shotgun (WGS) entry which is preliminary data.</text>
</comment>
<dbReference type="InterPro" id="IPR003245">
    <property type="entry name" value="Phytocyanin_dom"/>
</dbReference>
<dbReference type="STRING" id="35608.A0A2U1MH15"/>
<evidence type="ECO:0000256" key="2">
    <source>
        <dbReference type="SAM" id="SignalP"/>
    </source>
</evidence>
<dbReference type="GO" id="GO:0009055">
    <property type="term" value="F:electron transfer activity"/>
    <property type="evidence" value="ECO:0007669"/>
    <property type="project" value="InterPro"/>
</dbReference>
<evidence type="ECO:0000259" key="3">
    <source>
        <dbReference type="PROSITE" id="PS51485"/>
    </source>
</evidence>
<keyword evidence="2" id="KW-0732">Signal</keyword>
<gene>
    <name evidence="4" type="ORF">CTI12_AA381330</name>
</gene>
<name>A0A2U1MH15_ARTAN</name>
<accession>A0A2U1MH15</accession>
<feature type="compositionally biased region" description="Basic and acidic residues" evidence="1">
    <location>
        <begin position="186"/>
        <end position="203"/>
    </location>
</feature>
<organism evidence="4 5">
    <name type="scientific">Artemisia annua</name>
    <name type="common">Sweet wormwood</name>
    <dbReference type="NCBI Taxonomy" id="35608"/>
    <lineage>
        <taxon>Eukaryota</taxon>
        <taxon>Viridiplantae</taxon>
        <taxon>Streptophyta</taxon>
        <taxon>Embryophyta</taxon>
        <taxon>Tracheophyta</taxon>
        <taxon>Spermatophyta</taxon>
        <taxon>Magnoliopsida</taxon>
        <taxon>eudicotyledons</taxon>
        <taxon>Gunneridae</taxon>
        <taxon>Pentapetalae</taxon>
        <taxon>asterids</taxon>
        <taxon>campanulids</taxon>
        <taxon>Asterales</taxon>
        <taxon>Asteraceae</taxon>
        <taxon>Asteroideae</taxon>
        <taxon>Anthemideae</taxon>
        <taxon>Artemisiinae</taxon>
        <taxon>Artemisia</taxon>
    </lineage>
</organism>
<sequence length="236" mass="25660">MAKYKVAMALLSFFVLIQNNGAYETVIVSSDNWSSPSSLQPLSMYEAEKNSVVQITQEDYIICNATSPVSANNSNGYSVLKLNQRGPSYFISGIVENCKCKNNGTIVIVVIKDGTPPKLKNNRSPPPPKRVVRKRPTTTRAPVRRQVAASQNGKSDRRDVTVRRSRSPAVRGEMGQRRKVVMGKSPVERSGDEVVPVSDEKSAVKVGGGGTTEVENSEGSGEVMSVDDDERKGSKL</sequence>
<dbReference type="Proteomes" id="UP000245207">
    <property type="component" value="Unassembled WGS sequence"/>
</dbReference>
<evidence type="ECO:0000256" key="1">
    <source>
        <dbReference type="SAM" id="MobiDB-lite"/>
    </source>
</evidence>
<proteinExistence type="predicted"/>
<dbReference type="InterPro" id="IPR008972">
    <property type="entry name" value="Cupredoxin"/>
</dbReference>